<dbReference type="Proteomes" id="UP001190700">
    <property type="component" value="Unassembled WGS sequence"/>
</dbReference>
<keyword evidence="3" id="KW-1185">Reference proteome</keyword>
<sequence>CGSLCGESVAPCAVKVFRAAAPLALHKGVRDVGAFRGSLRLLAWHRDAKIEADSNNQRAGKHRFPLVDYVVIYFDTFFGLKTLGQKNLLRAFFTLEQAYNEGTDPLLVTFVRLCGIFHPLPVSQEYFMLDMLELTADSLTGKLFTKASAFWSSWGSGKELGISQQLQETILERAFIHGSQAGLTGKVLHDRLMELLHTHGAQFRTHDSRITDNGQMTMGMFLVGALAVHLELHQQSFDVVRPIFEQAATNGQLTFEAFRDAVEKCSSHQKAASGSYTYLFARALALENQIKMPNTQMITKGDMVLEEPLLKDFTQCSVQCAYVSFNWNLGVWSAAGLRAEGTSMLEEARSRAAGRAVLVGLKEKEVQSTPHRDTKMTKAKGAKH</sequence>
<evidence type="ECO:0000256" key="1">
    <source>
        <dbReference type="SAM" id="MobiDB-lite"/>
    </source>
</evidence>
<organism evidence="2 3">
    <name type="scientific">Cymbomonas tetramitiformis</name>
    <dbReference type="NCBI Taxonomy" id="36881"/>
    <lineage>
        <taxon>Eukaryota</taxon>
        <taxon>Viridiplantae</taxon>
        <taxon>Chlorophyta</taxon>
        <taxon>Pyramimonadophyceae</taxon>
        <taxon>Pyramimonadales</taxon>
        <taxon>Pyramimonadaceae</taxon>
        <taxon>Cymbomonas</taxon>
    </lineage>
</organism>
<evidence type="ECO:0000313" key="3">
    <source>
        <dbReference type="Proteomes" id="UP001190700"/>
    </source>
</evidence>
<gene>
    <name evidence="2" type="ORF">CYMTET_45202</name>
</gene>
<feature type="non-terminal residue" evidence="2">
    <location>
        <position position="1"/>
    </location>
</feature>
<protein>
    <submittedName>
        <fullName evidence="2">Uncharacterized protein</fullName>
    </submittedName>
</protein>
<proteinExistence type="predicted"/>
<dbReference type="AlphaFoldDB" id="A0AAE0C0H6"/>
<dbReference type="EMBL" id="LGRX02030898">
    <property type="protein sequence ID" value="KAK3245220.1"/>
    <property type="molecule type" value="Genomic_DNA"/>
</dbReference>
<accession>A0AAE0C0H6</accession>
<feature type="compositionally biased region" description="Basic and acidic residues" evidence="1">
    <location>
        <begin position="365"/>
        <end position="376"/>
    </location>
</feature>
<name>A0AAE0C0H6_9CHLO</name>
<comment type="caution">
    <text evidence="2">The sequence shown here is derived from an EMBL/GenBank/DDBJ whole genome shotgun (WGS) entry which is preliminary data.</text>
</comment>
<reference evidence="2 3" key="1">
    <citation type="journal article" date="2015" name="Genome Biol. Evol.">
        <title>Comparative Genomics of a Bacterivorous Green Alga Reveals Evolutionary Causalities and Consequences of Phago-Mixotrophic Mode of Nutrition.</title>
        <authorList>
            <person name="Burns J.A."/>
            <person name="Paasch A."/>
            <person name="Narechania A."/>
            <person name="Kim E."/>
        </authorList>
    </citation>
    <scope>NUCLEOTIDE SEQUENCE [LARGE SCALE GENOMIC DNA]</scope>
    <source>
        <strain evidence="2 3">PLY_AMNH</strain>
    </source>
</reference>
<evidence type="ECO:0000313" key="2">
    <source>
        <dbReference type="EMBL" id="KAK3245220.1"/>
    </source>
</evidence>
<feature type="region of interest" description="Disordered" evidence="1">
    <location>
        <begin position="365"/>
        <end position="384"/>
    </location>
</feature>